<dbReference type="SUPFAM" id="SSF53335">
    <property type="entry name" value="S-adenosyl-L-methionine-dependent methyltransferases"/>
    <property type="match status" value="1"/>
</dbReference>
<dbReference type="Pfam" id="PF13489">
    <property type="entry name" value="Methyltransf_23"/>
    <property type="match status" value="1"/>
</dbReference>
<keyword evidence="1" id="KW-0808">Transferase</keyword>
<organism evidence="1 2">
    <name type="scientific">Streptomyces bauhiniae</name>
    <dbReference type="NCBI Taxonomy" id="2340725"/>
    <lineage>
        <taxon>Bacteria</taxon>
        <taxon>Bacillati</taxon>
        <taxon>Actinomycetota</taxon>
        <taxon>Actinomycetes</taxon>
        <taxon>Kitasatosporales</taxon>
        <taxon>Streptomycetaceae</taxon>
        <taxon>Streptomyces</taxon>
    </lineage>
</organism>
<accession>A0A7K3QS56</accession>
<evidence type="ECO:0000313" key="1">
    <source>
        <dbReference type="EMBL" id="NEB92712.1"/>
    </source>
</evidence>
<comment type="caution">
    <text evidence="1">The sequence shown here is derived from an EMBL/GenBank/DDBJ whole genome shotgun (WGS) entry which is preliminary data.</text>
</comment>
<protein>
    <submittedName>
        <fullName evidence="1">Class I SAM-dependent methyltransferase</fullName>
    </submittedName>
</protein>
<proteinExistence type="predicted"/>
<dbReference type="Proteomes" id="UP000470520">
    <property type="component" value="Unassembled WGS sequence"/>
</dbReference>
<keyword evidence="1" id="KW-0489">Methyltransferase</keyword>
<dbReference type="RefSeq" id="WP_164188478.1">
    <property type="nucleotide sequence ID" value="NZ_JAAGMR010000160.1"/>
</dbReference>
<evidence type="ECO:0000313" key="2">
    <source>
        <dbReference type="Proteomes" id="UP000470520"/>
    </source>
</evidence>
<dbReference type="GO" id="GO:0032259">
    <property type="term" value="P:methylation"/>
    <property type="evidence" value="ECO:0007669"/>
    <property type="project" value="UniProtKB-KW"/>
</dbReference>
<name>A0A7K3QS56_9ACTN</name>
<dbReference type="EMBL" id="JAAGMR010000160">
    <property type="protein sequence ID" value="NEB92712.1"/>
    <property type="molecule type" value="Genomic_DNA"/>
</dbReference>
<dbReference type="InterPro" id="IPR029063">
    <property type="entry name" value="SAM-dependent_MTases_sf"/>
</dbReference>
<dbReference type="CDD" id="cd02440">
    <property type="entry name" value="AdoMet_MTases"/>
    <property type="match status" value="1"/>
</dbReference>
<dbReference type="Gene3D" id="3.40.50.150">
    <property type="entry name" value="Vaccinia Virus protein VP39"/>
    <property type="match status" value="1"/>
</dbReference>
<gene>
    <name evidence="1" type="ORF">G3I21_13565</name>
</gene>
<sequence>MPSSPSAPQVSDRFPGPRREDCPWCGSARLCTRLRGPRALALDECGACAHAFQNPMPPATAPSPPGRSHRATARALAGLAEPESWLDVGTGHGHFPEAAREFFPYTSFDGLDPTARVERARVEGRVEEAHRGLLTTPGVTDRLRARYDVVSLLHHLAHVPDPRAELRAALTVLRPGGHLVIEAPAPDSAYATLLGPHWLPHRHAHLLPLPNLEAELRALDCTVTTTTRVHQPQDLTATFPRPLRAPLTAATALDRLLTPLTRRTRFANTYRLVARKPGQLPG</sequence>
<dbReference type="AlphaFoldDB" id="A0A7K3QS56"/>
<dbReference type="GO" id="GO:0008168">
    <property type="term" value="F:methyltransferase activity"/>
    <property type="evidence" value="ECO:0007669"/>
    <property type="project" value="UniProtKB-KW"/>
</dbReference>
<reference evidence="1 2" key="1">
    <citation type="submission" date="2020-01" db="EMBL/GenBank/DDBJ databases">
        <title>Insect and environment-associated Actinomycetes.</title>
        <authorList>
            <person name="Currrie C."/>
            <person name="Chevrette M."/>
            <person name="Carlson C."/>
            <person name="Stubbendieck R."/>
            <person name="Wendt-Pienkowski E."/>
        </authorList>
    </citation>
    <scope>NUCLEOTIDE SEQUENCE [LARGE SCALE GENOMIC DNA]</scope>
    <source>
        <strain evidence="1 2">SID7754</strain>
    </source>
</reference>